<gene>
    <name evidence="5" type="ORF">GS4_35_00430</name>
</gene>
<keyword evidence="6" id="KW-1185">Reference proteome</keyword>
<reference evidence="5 6" key="1">
    <citation type="submission" date="2013-01" db="EMBL/GenBank/DDBJ databases">
        <title>Whole genome shotgun sequence of Gordonia soli NBRC 108243.</title>
        <authorList>
            <person name="Isaki-Nakamura S."/>
            <person name="Hosoyama A."/>
            <person name="Tsuchikane K."/>
            <person name="Ando Y."/>
            <person name="Baba S."/>
            <person name="Ohji S."/>
            <person name="Hamada M."/>
            <person name="Tamura T."/>
            <person name="Yamazoe A."/>
            <person name="Yamazaki S."/>
            <person name="Fujita N."/>
        </authorList>
    </citation>
    <scope>NUCLEOTIDE SEQUENCE [LARGE SCALE GENOMIC DNA]</scope>
    <source>
        <strain evidence="5 6">NBRC 108243</strain>
    </source>
</reference>
<name>M0QRX0_9ACTN</name>
<keyword evidence="4" id="KW-0812">Transmembrane</keyword>
<dbReference type="GO" id="GO:0004842">
    <property type="term" value="F:ubiquitin-protein transferase activity"/>
    <property type="evidence" value="ECO:0007669"/>
    <property type="project" value="TreeGrafter"/>
</dbReference>
<dbReference type="AlphaFoldDB" id="M0QRX0"/>
<dbReference type="RefSeq" id="WP_007624521.1">
    <property type="nucleotide sequence ID" value="NZ_BANX01000035.1"/>
</dbReference>
<dbReference type="PANTHER" id="PTHR24171">
    <property type="entry name" value="ANKYRIN REPEAT DOMAIN-CONTAINING PROTEIN 39-RELATED"/>
    <property type="match status" value="1"/>
</dbReference>
<dbReference type="InterPro" id="IPR002110">
    <property type="entry name" value="Ankyrin_rpt"/>
</dbReference>
<feature type="repeat" description="ANK" evidence="3">
    <location>
        <begin position="96"/>
        <end position="122"/>
    </location>
</feature>
<keyword evidence="4" id="KW-1133">Transmembrane helix</keyword>
<evidence type="ECO:0000256" key="1">
    <source>
        <dbReference type="ARBA" id="ARBA00022737"/>
    </source>
</evidence>
<feature type="transmembrane region" description="Helical" evidence="4">
    <location>
        <begin position="20"/>
        <end position="39"/>
    </location>
</feature>
<dbReference type="Proteomes" id="UP000011666">
    <property type="component" value="Unassembled WGS sequence"/>
</dbReference>
<dbReference type="Pfam" id="PF12796">
    <property type="entry name" value="Ank_2"/>
    <property type="match status" value="1"/>
</dbReference>
<evidence type="ECO:0000256" key="2">
    <source>
        <dbReference type="ARBA" id="ARBA00023043"/>
    </source>
</evidence>
<dbReference type="SMART" id="SM00248">
    <property type="entry name" value="ANK"/>
    <property type="match status" value="5"/>
</dbReference>
<dbReference type="InterPro" id="IPR036770">
    <property type="entry name" value="Ankyrin_rpt-contain_sf"/>
</dbReference>
<dbReference type="GO" id="GO:0085020">
    <property type="term" value="P:protein K6-linked ubiquitination"/>
    <property type="evidence" value="ECO:0007669"/>
    <property type="project" value="TreeGrafter"/>
</dbReference>
<feature type="repeat" description="ANK" evidence="3">
    <location>
        <begin position="162"/>
        <end position="194"/>
    </location>
</feature>
<proteinExistence type="predicted"/>
<dbReference type="PROSITE" id="PS50297">
    <property type="entry name" value="ANK_REP_REGION"/>
    <property type="match status" value="2"/>
</dbReference>
<keyword evidence="4" id="KW-0472">Membrane</keyword>
<evidence type="ECO:0000313" key="6">
    <source>
        <dbReference type="Proteomes" id="UP000011666"/>
    </source>
</evidence>
<dbReference type="STRING" id="1223545.GS4_35_00430"/>
<protein>
    <submittedName>
        <fullName evidence="5">Uncharacterized protein</fullName>
    </submittedName>
</protein>
<accession>M0QRX0</accession>
<dbReference type="PANTHER" id="PTHR24171:SF8">
    <property type="entry name" value="BRCA1-ASSOCIATED RING DOMAIN PROTEIN 1"/>
    <property type="match status" value="1"/>
</dbReference>
<evidence type="ECO:0000313" key="5">
    <source>
        <dbReference type="EMBL" id="GAC70467.1"/>
    </source>
</evidence>
<dbReference type="eggNOG" id="COG0666">
    <property type="taxonomic scope" value="Bacteria"/>
</dbReference>
<sequence>MPGETVLGETVPALRHRRSIRSIAVSLLTVGMVAVGLAGCAPGSPLGGPDPADYFDAGTVRVLQAARDGDVERIRQLIREGQDPNTPANDHDARRSGITPLQWAVEFGRPRTVETLLRGGADPLVGSGGYNAASYALLRDKTDSLRALIDVDPSLADAPGRGGGVILHVAVLHYRADAVEMLIDADADLDAEDPGGRTPIFTAASVQNVAACLVLIRAGADGGHRDHRGDTFLSSLYLAKDSVRTREFLGDRDDLEDELRSRGFPVETGR</sequence>
<keyword evidence="2 3" id="KW-0040">ANK repeat</keyword>
<keyword evidence="1" id="KW-0677">Repeat</keyword>
<organism evidence="5 6">
    <name type="scientific">Gordonia soli NBRC 108243</name>
    <dbReference type="NCBI Taxonomy" id="1223545"/>
    <lineage>
        <taxon>Bacteria</taxon>
        <taxon>Bacillati</taxon>
        <taxon>Actinomycetota</taxon>
        <taxon>Actinomycetes</taxon>
        <taxon>Mycobacteriales</taxon>
        <taxon>Gordoniaceae</taxon>
        <taxon>Gordonia</taxon>
    </lineage>
</organism>
<dbReference type="OrthoDB" id="4377105at2"/>
<dbReference type="SUPFAM" id="SSF48403">
    <property type="entry name" value="Ankyrin repeat"/>
    <property type="match status" value="1"/>
</dbReference>
<dbReference type="Gene3D" id="1.25.40.20">
    <property type="entry name" value="Ankyrin repeat-containing domain"/>
    <property type="match status" value="1"/>
</dbReference>
<comment type="caution">
    <text evidence="5">The sequence shown here is derived from an EMBL/GenBank/DDBJ whole genome shotgun (WGS) entry which is preliminary data.</text>
</comment>
<evidence type="ECO:0000256" key="3">
    <source>
        <dbReference type="PROSITE-ProRule" id="PRU00023"/>
    </source>
</evidence>
<evidence type="ECO:0000256" key="4">
    <source>
        <dbReference type="SAM" id="Phobius"/>
    </source>
</evidence>
<dbReference type="EMBL" id="BANX01000035">
    <property type="protein sequence ID" value="GAC70467.1"/>
    <property type="molecule type" value="Genomic_DNA"/>
</dbReference>
<dbReference type="PROSITE" id="PS50088">
    <property type="entry name" value="ANK_REPEAT"/>
    <property type="match status" value="2"/>
</dbReference>